<protein>
    <recommendedName>
        <fullName evidence="5 12">Phosphoglycerate kinase</fullName>
        <ecNumber evidence="5 12">2.7.2.3</ecNumber>
    </recommendedName>
</protein>
<dbReference type="OrthoDB" id="275353at2759"/>
<accession>K0SJ83</accession>
<keyword evidence="7" id="KW-0547">Nucleotide-binding</keyword>
<dbReference type="GO" id="GO:0006094">
    <property type="term" value="P:gluconeogenesis"/>
    <property type="evidence" value="ECO:0007669"/>
    <property type="project" value="TreeGrafter"/>
</dbReference>
<dbReference type="Pfam" id="PF00162">
    <property type="entry name" value="PGK"/>
    <property type="match status" value="1"/>
</dbReference>
<evidence type="ECO:0000256" key="7">
    <source>
        <dbReference type="ARBA" id="ARBA00022741"/>
    </source>
</evidence>
<keyword evidence="15" id="KW-1185">Reference proteome</keyword>
<evidence type="ECO:0000256" key="2">
    <source>
        <dbReference type="ARBA" id="ARBA00001946"/>
    </source>
</evidence>
<dbReference type="GO" id="GO:0005829">
    <property type="term" value="C:cytosol"/>
    <property type="evidence" value="ECO:0007669"/>
    <property type="project" value="TreeGrafter"/>
</dbReference>
<comment type="caution">
    <text evidence="14">The sequence shown here is derived from an EMBL/GenBank/DDBJ whole genome shotgun (WGS) entry which is preliminary data.</text>
</comment>
<gene>
    <name evidence="14" type="ORF">THAOC_21333</name>
</gene>
<dbReference type="InterPro" id="IPR036043">
    <property type="entry name" value="Phosphoglycerate_kinase_sf"/>
</dbReference>
<dbReference type="OMA" id="NEDCHED"/>
<sequence>MASPKRTVDDIWPIKGKVVLVRVDLNVRIEISFDLRLLSCYKAVLISHVGRPVGHKWSILKDNKEQLDIYLRTWQNEHGLGFTSFYTCLDDEDKRRVIAWSSLSGVPQATDDLVAAFSALCNEEKKLLLERYQQESTVNSHKVLFPQLRSYNGFKDELSLRPVAARLSDLLNEDCHEDINVSFAPDCLAAADEVAALQPGDVLVLENVRFYSDENSMADEERLAMAKILASYGDYYVSEAFGTSHRRNSATMVDLPRVMGHGCCGSLMETELAAFSNVTDRTPRPTCAIIGGVKVTEKILMVEHLLNRIQYLVVGGAMSFTFLKAAGYKIGNSFHEKGQSYCDKYGIKYNIDELAREVLAKARACNVEVLLPVDHVCHTSCEPTNTPLITETANVPDGYLALDIGPRTIQQFTECIQNSRSALWNGPLGVYEMSTYATGSFSVAKALAEGSDDRGMLTIICGR</sequence>
<evidence type="ECO:0000256" key="1">
    <source>
        <dbReference type="ARBA" id="ARBA00000642"/>
    </source>
</evidence>
<dbReference type="UniPathway" id="UPA00109">
    <property type="reaction ID" value="UER00185"/>
</dbReference>
<reference evidence="14 15" key="1">
    <citation type="journal article" date="2012" name="Genome Biol.">
        <title>Genome and low-iron response of an oceanic diatom adapted to chronic iron limitation.</title>
        <authorList>
            <person name="Lommer M."/>
            <person name="Specht M."/>
            <person name="Roy A.S."/>
            <person name="Kraemer L."/>
            <person name="Andreson R."/>
            <person name="Gutowska M.A."/>
            <person name="Wolf J."/>
            <person name="Bergner S.V."/>
            <person name="Schilhabel M.B."/>
            <person name="Klostermeier U.C."/>
            <person name="Beiko R.G."/>
            <person name="Rosenstiel P."/>
            <person name="Hippler M."/>
            <person name="Laroche J."/>
        </authorList>
    </citation>
    <scope>NUCLEOTIDE SEQUENCE [LARGE SCALE GENOMIC DNA]</scope>
    <source>
        <strain evidence="14 15">CCMP1005</strain>
    </source>
</reference>
<dbReference type="GO" id="GO:0005524">
    <property type="term" value="F:ATP binding"/>
    <property type="evidence" value="ECO:0007669"/>
    <property type="project" value="UniProtKB-KW"/>
</dbReference>
<keyword evidence="8 12" id="KW-0418">Kinase</keyword>
<evidence type="ECO:0000313" key="15">
    <source>
        <dbReference type="Proteomes" id="UP000266841"/>
    </source>
</evidence>
<dbReference type="EC" id="2.7.2.3" evidence="5 12"/>
<organism evidence="14 15">
    <name type="scientific">Thalassiosira oceanica</name>
    <name type="common">Marine diatom</name>
    <dbReference type="NCBI Taxonomy" id="159749"/>
    <lineage>
        <taxon>Eukaryota</taxon>
        <taxon>Sar</taxon>
        <taxon>Stramenopiles</taxon>
        <taxon>Ochrophyta</taxon>
        <taxon>Bacillariophyta</taxon>
        <taxon>Coscinodiscophyceae</taxon>
        <taxon>Thalassiosirophycidae</taxon>
        <taxon>Thalassiosirales</taxon>
        <taxon>Thalassiosiraceae</taxon>
        <taxon>Thalassiosira</taxon>
    </lineage>
</organism>
<dbReference type="PANTHER" id="PTHR11406:SF23">
    <property type="entry name" value="PHOSPHOGLYCERATE KINASE 1, CHLOROPLASTIC-RELATED"/>
    <property type="match status" value="1"/>
</dbReference>
<evidence type="ECO:0000256" key="12">
    <source>
        <dbReference type="RuleBase" id="RU000532"/>
    </source>
</evidence>
<name>K0SJ83_THAOC</name>
<keyword evidence="10" id="KW-0460">Magnesium</keyword>
<dbReference type="GO" id="GO:0043531">
    <property type="term" value="F:ADP binding"/>
    <property type="evidence" value="ECO:0007669"/>
    <property type="project" value="TreeGrafter"/>
</dbReference>
<comment type="pathway">
    <text evidence="3 12">Carbohydrate degradation; glycolysis; pyruvate from D-glyceraldehyde 3-phosphate: step 2/5.</text>
</comment>
<dbReference type="Proteomes" id="UP000266841">
    <property type="component" value="Unassembled WGS sequence"/>
</dbReference>
<evidence type="ECO:0000256" key="5">
    <source>
        <dbReference type="ARBA" id="ARBA00013061"/>
    </source>
</evidence>
<dbReference type="Gene3D" id="3.40.50.1260">
    <property type="entry name" value="Phosphoglycerate kinase, N-terminal domain"/>
    <property type="match status" value="2"/>
</dbReference>
<dbReference type="InterPro" id="IPR001576">
    <property type="entry name" value="Phosphoglycerate_kinase"/>
</dbReference>
<proteinExistence type="inferred from homology"/>
<dbReference type="GO" id="GO:0004618">
    <property type="term" value="F:phosphoglycerate kinase activity"/>
    <property type="evidence" value="ECO:0007669"/>
    <property type="project" value="UniProtKB-EC"/>
</dbReference>
<dbReference type="InterPro" id="IPR015824">
    <property type="entry name" value="Phosphoglycerate_kinase_N"/>
</dbReference>
<dbReference type="SUPFAM" id="SSF53748">
    <property type="entry name" value="Phosphoglycerate kinase"/>
    <property type="match status" value="1"/>
</dbReference>
<comment type="catalytic activity">
    <reaction evidence="1 12">
        <text>(2R)-3-phosphoglycerate + ATP = (2R)-3-phospho-glyceroyl phosphate + ADP</text>
        <dbReference type="Rhea" id="RHEA:14801"/>
        <dbReference type="ChEBI" id="CHEBI:30616"/>
        <dbReference type="ChEBI" id="CHEBI:57604"/>
        <dbReference type="ChEBI" id="CHEBI:58272"/>
        <dbReference type="ChEBI" id="CHEBI:456216"/>
        <dbReference type="EC" id="2.7.2.3"/>
    </reaction>
</comment>
<comment type="subunit">
    <text evidence="13">Monomer.</text>
</comment>
<evidence type="ECO:0000256" key="11">
    <source>
        <dbReference type="ARBA" id="ARBA00023152"/>
    </source>
</evidence>
<dbReference type="AlphaFoldDB" id="K0SJ83"/>
<comment type="similarity">
    <text evidence="4 12">Belongs to the phosphoglycerate kinase family.</text>
</comment>
<dbReference type="EMBL" id="AGNL01024961">
    <property type="protein sequence ID" value="EJK58537.1"/>
    <property type="molecule type" value="Genomic_DNA"/>
</dbReference>
<evidence type="ECO:0000256" key="4">
    <source>
        <dbReference type="ARBA" id="ARBA00008982"/>
    </source>
</evidence>
<dbReference type="eggNOG" id="KOG1367">
    <property type="taxonomic scope" value="Eukaryota"/>
</dbReference>
<evidence type="ECO:0000256" key="13">
    <source>
        <dbReference type="RuleBase" id="RU000696"/>
    </source>
</evidence>
<keyword evidence="11" id="KW-0324">Glycolysis</keyword>
<evidence type="ECO:0000256" key="9">
    <source>
        <dbReference type="ARBA" id="ARBA00022840"/>
    </source>
</evidence>
<dbReference type="GO" id="GO:0006096">
    <property type="term" value="P:glycolytic process"/>
    <property type="evidence" value="ECO:0007669"/>
    <property type="project" value="UniProtKB-UniPathway"/>
</dbReference>
<dbReference type="PRINTS" id="PR00477">
    <property type="entry name" value="PHGLYCKINASE"/>
</dbReference>
<evidence type="ECO:0000256" key="10">
    <source>
        <dbReference type="ARBA" id="ARBA00022842"/>
    </source>
</evidence>
<evidence type="ECO:0000256" key="3">
    <source>
        <dbReference type="ARBA" id="ARBA00004838"/>
    </source>
</evidence>
<evidence type="ECO:0000256" key="8">
    <source>
        <dbReference type="ARBA" id="ARBA00022777"/>
    </source>
</evidence>
<evidence type="ECO:0000256" key="6">
    <source>
        <dbReference type="ARBA" id="ARBA00022679"/>
    </source>
</evidence>
<evidence type="ECO:0000313" key="14">
    <source>
        <dbReference type="EMBL" id="EJK58537.1"/>
    </source>
</evidence>
<dbReference type="PANTHER" id="PTHR11406">
    <property type="entry name" value="PHOSPHOGLYCERATE KINASE"/>
    <property type="match status" value="1"/>
</dbReference>
<dbReference type="FunFam" id="3.40.50.1260:FF:000031">
    <property type="entry name" value="Phosphoglycerate kinase 1"/>
    <property type="match status" value="1"/>
</dbReference>
<comment type="cofactor">
    <cofactor evidence="2">
        <name>Mg(2+)</name>
        <dbReference type="ChEBI" id="CHEBI:18420"/>
    </cofactor>
</comment>
<keyword evidence="6 12" id="KW-0808">Transferase</keyword>
<keyword evidence="9" id="KW-0067">ATP-binding</keyword>